<dbReference type="EMBL" id="CP043046">
    <property type="protein sequence ID" value="QEI07022.1"/>
    <property type="molecule type" value="Genomic_DNA"/>
</dbReference>
<dbReference type="Proteomes" id="UP000325161">
    <property type="component" value="Chromosome"/>
</dbReference>
<dbReference type="OrthoDB" id="5288747at2"/>
<evidence type="ECO:0000313" key="1">
    <source>
        <dbReference type="EMBL" id="QEI07022.1"/>
    </source>
</evidence>
<protein>
    <submittedName>
        <fullName evidence="1">Cellulose synthase operon protein YhjQ</fullName>
    </submittedName>
</protein>
<proteinExistence type="predicted"/>
<gene>
    <name evidence="1" type="primary">yhjQ</name>
    <name evidence="1" type="ORF">FXN63_15130</name>
</gene>
<dbReference type="KEGG" id="pacr:FXN63_15130"/>
<dbReference type="PANTHER" id="PTHR13696">
    <property type="entry name" value="P-LOOP CONTAINING NUCLEOSIDE TRIPHOSPHATE HYDROLASE"/>
    <property type="match status" value="1"/>
</dbReference>
<dbReference type="Gene3D" id="3.40.50.300">
    <property type="entry name" value="P-loop containing nucleotide triphosphate hydrolases"/>
    <property type="match status" value="1"/>
</dbReference>
<reference evidence="1 2" key="1">
    <citation type="submission" date="2019-08" db="EMBL/GenBank/DDBJ databases">
        <title>Amphibian skin-associated Pigmentiphaga: genome sequence and occurrence across geography and hosts.</title>
        <authorList>
            <person name="Bletz M.C."/>
            <person name="Bunk B."/>
            <person name="Sproeer C."/>
            <person name="Biwer P."/>
            <person name="Reiter S."/>
            <person name="Rabemananjara F.C.E."/>
            <person name="Schulz S."/>
            <person name="Overmann J."/>
            <person name="Vences M."/>
        </authorList>
    </citation>
    <scope>NUCLEOTIDE SEQUENCE [LARGE SCALE GENOMIC DNA]</scope>
    <source>
        <strain evidence="1 2">Mada1488</strain>
    </source>
</reference>
<dbReference type="AlphaFoldDB" id="A0A5C0AX26"/>
<dbReference type="RefSeq" id="WP_148816069.1">
    <property type="nucleotide sequence ID" value="NZ_CP043046.1"/>
</dbReference>
<dbReference type="InterPro" id="IPR050678">
    <property type="entry name" value="DNA_Partitioning_ATPase"/>
</dbReference>
<sequence>MKIIAIVSAKGGVGKTTVTATLSTALRYRGHRVFTADLDPQNALRFHFGISPQEIKGISRASLAGQPWAETCCQSPSGVVVLPYGSVNESDRESFENLLDEQPTWLRSQLDTLGLDDEDIVLLDTPPGPSVYMRQALTTASVVVIVTLPDAASYATLPMMEGLVQTYCTRRPNFSSYSYVINQVDNSRQLAKDVVQVMNANFGDRIIGLIHQDPSVSEALAYDKSVLDYDVRCQATQDFVNCAERLSGLIQYAGHPL</sequence>
<organism evidence="1 2">
    <name type="scientific">Pigmentiphaga aceris</name>
    <dbReference type="NCBI Taxonomy" id="1940612"/>
    <lineage>
        <taxon>Bacteria</taxon>
        <taxon>Pseudomonadati</taxon>
        <taxon>Pseudomonadota</taxon>
        <taxon>Betaproteobacteria</taxon>
        <taxon>Burkholderiales</taxon>
        <taxon>Alcaligenaceae</taxon>
        <taxon>Pigmentiphaga</taxon>
    </lineage>
</organism>
<keyword evidence="2" id="KW-1185">Reference proteome</keyword>
<dbReference type="Pfam" id="PF06564">
    <property type="entry name" value="CBP_BcsQ"/>
    <property type="match status" value="1"/>
</dbReference>
<dbReference type="NCBIfam" id="TIGR03371">
    <property type="entry name" value="cellulose_yhjQ"/>
    <property type="match status" value="1"/>
</dbReference>
<dbReference type="PANTHER" id="PTHR13696:SF52">
    <property type="entry name" value="PARA FAMILY PROTEIN CT_582"/>
    <property type="match status" value="1"/>
</dbReference>
<dbReference type="SUPFAM" id="SSF52540">
    <property type="entry name" value="P-loop containing nucleoside triphosphate hydrolases"/>
    <property type="match status" value="1"/>
</dbReference>
<name>A0A5C0AX26_9BURK</name>
<accession>A0A5C0AX26</accession>
<evidence type="ECO:0000313" key="2">
    <source>
        <dbReference type="Proteomes" id="UP000325161"/>
    </source>
</evidence>
<dbReference type="InterPro" id="IPR017746">
    <property type="entry name" value="Cellulose_synthase_operon_BcsQ"/>
</dbReference>
<dbReference type="InterPro" id="IPR027417">
    <property type="entry name" value="P-loop_NTPase"/>
</dbReference>